<feature type="compositionally biased region" description="Polar residues" evidence="1">
    <location>
        <begin position="1"/>
        <end position="11"/>
    </location>
</feature>
<dbReference type="Gene3D" id="3.40.50.150">
    <property type="entry name" value="Vaccinia Virus protein VP39"/>
    <property type="match status" value="1"/>
</dbReference>
<evidence type="ECO:0000313" key="3">
    <source>
        <dbReference type="Proteomes" id="UP000193218"/>
    </source>
</evidence>
<protein>
    <recommendedName>
        <fullName evidence="4">Methyltransferase-domain-containing protein</fullName>
    </recommendedName>
</protein>
<dbReference type="AlphaFoldDB" id="A0A1Y1UG00"/>
<dbReference type="GO" id="GO:0032991">
    <property type="term" value="C:protein-containing complex"/>
    <property type="evidence" value="ECO:0007669"/>
    <property type="project" value="TreeGrafter"/>
</dbReference>
<dbReference type="EMBL" id="NBSH01000007">
    <property type="protein sequence ID" value="ORX36948.1"/>
    <property type="molecule type" value="Genomic_DNA"/>
</dbReference>
<dbReference type="GeneID" id="33554707"/>
<reference evidence="2 3" key="1">
    <citation type="submission" date="2017-03" db="EMBL/GenBank/DDBJ databases">
        <title>Widespread Adenine N6-methylation of Active Genes in Fungi.</title>
        <authorList>
            <consortium name="DOE Joint Genome Institute"/>
            <person name="Mondo S.J."/>
            <person name="Dannebaum R.O."/>
            <person name="Kuo R.C."/>
            <person name="Louie K.B."/>
            <person name="Bewick A.J."/>
            <person name="Labutti K."/>
            <person name="Haridas S."/>
            <person name="Kuo A."/>
            <person name="Salamov A."/>
            <person name="Ahrendt S.R."/>
            <person name="Lau R."/>
            <person name="Bowen B.P."/>
            <person name="Lipzen A."/>
            <person name="Sullivan W."/>
            <person name="Andreopoulos W.B."/>
            <person name="Clum A."/>
            <person name="Lindquist E."/>
            <person name="Daum C."/>
            <person name="Northen T.R."/>
            <person name="Ramamoorthy G."/>
            <person name="Schmitz R.J."/>
            <person name="Gryganskyi A."/>
            <person name="Culley D."/>
            <person name="Magnuson J."/>
            <person name="James T.Y."/>
            <person name="O'Malley M.A."/>
            <person name="Stajich J.E."/>
            <person name="Spatafora J.W."/>
            <person name="Visel A."/>
            <person name="Grigoriev I.V."/>
        </authorList>
    </citation>
    <scope>NUCLEOTIDE SEQUENCE [LARGE SCALE GENOMIC DNA]</scope>
    <source>
        <strain evidence="2 3">NRRL Y-17943</strain>
    </source>
</reference>
<name>A0A1Y1UG00_9TREE</name>
<gene>
    <name evidence="2" type="ORF">BD324DRAFT_479323</name>
</gene>
<feature type="region of interest" description="Disordered" evidence="1">
    <location>
        <begin position="1"/>
        <end position="30"/>
    </location>
</feature>
<organism evidence="2 3">
    <name type="scientific">Kockovaella imperatae</name>
    <dbReference type="NCBI Taxonomy" id="4999"/>
    <lineage>
        <taxon>Eukaryota</taxon>
        <taxon>Fungi</taxon>
        <taxon>Dikarya</taxon>
        <taxon>Basidiomycota</taxon>
        <taxon>Agaricomycotina</taxon>
        <taxon>Tremellomycetes</taxon>
        <taxon>Tremellales</taxon>
        <taxon>Cuniculitremaceae</taxon>
        <taxon>Kockovaella</taxon>
    </lineage>
</organism>
<evidence type="ECO:0000313" key="2">
    <source>
        <dbReference type="EMBL" id="ORX36948.1"/>
    </source>
</evidence>
<sequence length="350" mass="39223">MDLASTSSPETVKTHLDDRDDSDTFERTPEGLGFMDASKSVLELSWELFPPGHSSLSPSIAPRRRRGTVRSEAVKPIQVQVNLQQDLGLLKASKGDTGSVLWRSSYYLAHNILRQHHFAPSSSSLPLINAATLAKTRILELGSGTGLLAIVLQNLCGQFTASDRWENLKLIKRNLELNKVKARDLDEGGQRSPTSLKSTRKPSLARHTSHDRHKFQDDSNGGSQAKHDQILLEEIDWLAISQERKSDQKSSSQAQARPMPAYDLILCVDCIFNEHLAQPLVDTLVKYCPKGGQTIVWVIVELRSSDVLSKFLETWFNDPSGPWTIVRLSHASMGDWNGRRPRWVGWVGWR</sequence>
<evidence type="ECO:0008006" key="4">
    <source>
        <dbReference type="Google" id="ProtNLM"/>
    </source>
</evidence>
<dbReference type="PANTHER" id="PTHR14614:SF109">
    <property type="entry name" value="RIBOSOMAL LYSINE N-METHYLTRANSFERASE 5"/>
    <property type="match status" value="1"/>
</dbReference>
<dbReference type="GO" id="GO:0008757">
    <property type="term" value="F:S-adenosylmethionine-dependent methyltransferase activity"/>
    <property type="evidence" value="ECO:0007669"/>
    <property type="project" value="UniProtKB-ARBA"/>
</dbReference>
<dbReference type="GO" id="GO:0005829">
    <property type="term" value="C:cytosol"/>
    <property type="evidence" value="ECO:0007669"/>
    <property type="project" value="TreeGrafter"/>
</dbReference>
<dbReference type="OrthoDB" id="2529286at2759"/>
<dbReference type="Pfam" id="PF10294">
    <property type="entry name" value="Methyltransf_16"/>
    <property type="match status" value="1"/>
</dbReference>
<feature type="compositionally biased region" description="Basic residues" evidence="1">
    <location>
        <begin position="198"/>
        <end position="213"/>
    </location>
</feature>
<accession>A0A1Y1UG00</accession>
<feature type="region of interest" description="Disordered" evidence="1">
    <location>
        <begin position="184"/>
        <end position="224"/>
    </location>
</feature>
<dbReference type="PANTHER" id="PTHR14614">
    <property type="entry name" value="HEPATOCELLULAR CARCINOMA-ASSOCIATED ANTIGEN"/>
    <property type="match status" value="1"/>
</dbReference>
<dbReference type="InterPro" id="IPR029063">
    <property type="entry name" value="SAM-dependent_MTases_sf"/>
</dbReference>
<feature type="compositionally biased region" description="Basic and acidic residues" evidence="1">
    <location>
        <begin position="12"/>
        <end position="29"/>
    </location>
</feature>
<comment type="caution">
    <text evidence="2">The sequence shown here is derived from an EMBL/GenBank/DDBJ whole genome shotgun (WGS) entry which is preliminary data.</text>
</comment>
<dbReference type="SUPFAM" id="SSF53335">
    <property type="entry name" value="S-adenosyl-L-methionine-dependent methyltransferases"/>
    <property type="match status" value="1"/>
</dbReference>
<proteinExistence type="predicted"/>
<dbReference type="STRING" id="4999.A0A1Y1UG00"/>
<dbReference type="Proteomes" id="UP000193218">
    <property type="component" value="Unassembled WGS sequence"/>
</dbReference>
<dbReference type="RefSeq" id="XP_021871017.1">
    <property type="nucleotide sequence ID" value="XM_022012899.1"/>
</dbReference>
<keyword evidence="3" id="KW-1185">Reference proteome</keyword>
<dbReference type="InParanoid" id="A0A1Y1UG00"/>
<evidence type="ECO:0000256" key="1">
    <source>
        <dbReference type="SAM" id="MobiDB-lite"/>
    </source>
</evidence>
<dbReference type="InterPro" id="IPR019410">
    <property type="entry name" value="Methyltransf_16"/>
</dbReference>